<dbReference type="EMBL" id="FSRK01000001">
    <property type="protein sequence ID" value="SIO12119.1"/>
    <property type="molecule type" value="Genomic_DNA"/>
</dbReference>
<dbReference type="Proteomes" id="UP000185207">
    <property type="component" value="Unassembled WGS sequence"/>
</dbReference>
<evidence type="ECO:0000313" key="1">
    <source>
        <dbReference type="EMBL" id="SIO12119.1"/>
    </source>
</evidence>
<evidence type="ECO:0000313" key="2">
    <source>
        <dbReference type="Proteomes" id="UP000185207"/>
    </source>
</evidence>
<reference evidence="2" key="1">
    <citation type="submission" date="2016-11" db="EMBL/GenBank/DDBJ databases">
        <authorList>
            <person name="Varghese N."/>
            <person name="Submissions S."/>
        </authorList>
    </citation>
    <scope>NUCLEOTIDE SEQUENCE [LARGE SCALE GENOMIC DNA]</scope>
    <source>
        <strain evidence="2">DSM 27623</strain>
    </source>
</reference>
<dbReference type="AlphaFoldDB" id="A0A1N6GX58"/>
<keyword evidence="2" id="KW-1185">Reference proteome</keyword>
<dbReference type="STRING" id="1416779.SAMN05444409_2113"/>
<sequence>MRKFIHYFFCYKKIDVIDPKTGNKQQAKYILFFGLPYKIIYK</sequence>
<name>A0A1N6GX58_9FLAO</name>
<accession>A0A1N6GX58</accession>
<proteinExistence type="predicted"/>
<protein>
    <submittedName>
        <fullName evidence="1">Uncharacterized protein</fullName>
    </submittedName>
</protein>
<organism evidence="1 2">
    <name type="scientific">Epilithonimonas zeae</name>
    <dbReference type="NCBI Taxonomy" id="1416779"/>
    <lineage>
        <taxon>Bacteria</taxon>
        <taxon>Pseudomonadati</taxon>
        <taxon>Bacteroidota</taxon>
        <taxon>Flavobacteriia</taxon>
        <taxon>Flavobacteriales</taxon>
        <taxon>Weeksellaceae</taxon>
        <taxon>Chryseobacterium group</taxon>
        <taxon>Epilithonimonas</taxon>
    </lineage>
</organism>
<gene>
    <name evidence="1" type="ORF">SAMN05444409_2113</name>
</gene>